<evidence type="ECO:0000259" key="3">
    <source>
        <dbReference type="Pfam" id="PF13205"/>
    </source>
</evidence>
<sequence length="534" mass="60538">MRKIKIPGFGFVFCLLLLVASCAKRGTITGGDKDTTPPKIISSSPANFSTNFDKKTIKITFDEYVKVKDLQKNLIVSPPMKIPVTVLPQGIASKNLIIKINDTLRANTTYSFNFGQSITDNNEGNVLKQLKYVFSTGAFVDSLSVEGTIKDSYEKETESFVNVMLYEVDSNFNDSIIYKETPRYITSTSDSLKTFKIDNVKAGQYRLIALKEKPDNYKFDPKRDKIAFYDKTITVPDKAIFELELFKETPEFDSKKPVQASANRIIAGYEGDAKELKIDVKQRNNPVRTILTKYAGKDSVQVWFQPIKNDSLQLMVQNGKYQKGFSVRLGNQKQDTLRLSLKQNAILRLNDHFAITSATPLEKWDVAKMKLFKKDSSAVAFKTNYDAFNQNLEVLFDKDPDEKYTFSLLPNAVEDYLGQKNDSLSFSFSTKNPADYGNLKLNLQKVKSYPVIVELTDAKGKVLASASSETSTVEFLLLEPQKYSLRVIYDENKNGKRDSGNYLKRQQPEEVIHYPSEIDVRANWDVNQDVDLSN</sequence>
<dbReference type="AlphaFoldDB" id="A0A4Z0LB56"/>
<evidence type="ECO:0000313" key="4">
    <source>
        <dbReference type="EMBL" id="TGD58465.1"/>
    </source>
</evidence>
<dbReference type="OrthoDB" id="9809989at2"/>
<comment type="caution">
    <text evidence="4">The sequence shown here is derived from an EMBL/GenBank/DDBJ whole genome shotgun (WGS) entry which is preliminary data.</text>
</comment>
<feature type="chain" id="PRO_5021444927" description="SbsA Ig-like domain-containing protein" evidence="2">
    <location>
        <begin position="26"/>
        <end position="534"/>
    </location>
</feature>
<dbReference type="RefSeq" id="WP_135525725.1">
    <property type="nucleotide sequence ID" value="NZ_SRLH01000003.1"/>
</dbReference>
<evidence type="ECO:0000256" key="1">
    <source>
        <dbReference type="ARBA" id="ARBA00022729"/>
    </source>
</evidence>
<feature type="domain" description="SbsA Ig-like" evidence="3">
    <location>
        <begin position="34"/>
        <end position="136"/>
    </location>
</feature>
<keyword evidence="5" id="KW-1185">Reference proteome</keyword>
<gene>
    <name evidence="4" type="ORF">E4635_06010</name>
</gene>
<accession>A0A4Z0LB56</accession>
<dbReference type="InterPro" id="IPR032812">
    <property type="entry name" value="SbsA_Ig"/>
</dbReference>
<dbReference type="PROSITE" id="PS51257">
    <property type="entry name" value="PROKAR_LIPOPROTEIN"/>
    <property type="match status" value="1"/>
</dbReference>
<feature type="signal peptide" evidence="2">
    <location>
        <begin position="1"/>
        <end position="25"/>
    </location>
</feature>
<evidence type="ECO:0000256" key="2">
    <source>
        <dbReference type="SAM" id="SignalP"/>
    </source>
</evidence>
<name>A0A4Z0LB56_9FLAO</name>
<dbReference type="Proteomes" id="UP000297407">
    <property type="component" value="Unassembled WGS sequence"/>
</dbReference>
<reference evidence="4 5" key="1">
    <citation type="submission" date="2019-04" db="EMBL/GenBank/DDBJ databases">
        <title>Flavobacterium sp. strain DS2-A Genome sequencing and assembly.</title>
        <authorList>
            <person name="Kim I."/>
        </authorList>
    </citation>
    <scope>NUCLEOTIDE SEQUENCE [LARGE SCALE GENOMIC DNA]</scope>
    <source>
        <strain evidence="4 5">DS2-A</strain>
    </source>
</reference>
<dbReference type="EMBL" id="SRLH01000003">
    <property type="protein sequence ID" value="TGD58465.1"/>
    <property type="molecule type" value="Genomic_DNA"/>
</dbReference>
<proteinExistence type="predicted"/>
<organism evidence="4 5">
    <name type="scientific">Flavobacterium humi</name>
    <dbReference type="NCBI Taxonomy" id="2562683"/>
    <lineage>
        <taxon>Bacteria</taxon>
        <taxon>Pseudomonadati</taxon>
        <taxon>Bacteroidota</taxon>
        <taxon>Flavobacteriia</taxon>
        <taxon>Flavobacteriales</taxon>
        <taxon>Flavobacteriaceae</taxon>
        <taxon>Flavobacterium</taxon>
    </lineage>
</organism>
<keyword evidence="1 2" id="KW-0732">Signal</keyword>
<protein>
    <recommendedName>
        <fullName evidence="3">SbsA Ig-like domain-containing protein</fullName>
    </recommendedName>
</protein>
<evidence type="ECO:0000313" key="5">
    <source>
        <dbReference type="Proteomes" id="UP000297407"/>
    </source>
</evidence>
<dbReference type="Pfam" id="PF13205">
    <property type="entry name" value="Big_5"/>
    <property type="match status" value="1"/>
</dbReference>